<evidence type="ECO:0000313" key="2">
    <source>
        <dbReference type="Proteomes" id="UP000663088"/>
    </source>
</evidence>
<evidence type="ECO:0000313" key="1">
    <source>
        <dbReference type="EMBL" id="QSR87204.1"/>
    </source>
</evidence>
<organism evidence="1 2">
    <name type="scientific">Candidatus Methylacidiphilum infernorum</name>
    <dbReference type="NCBI Taxonomy" id="511746"/>
    <lineage>
        <taxon>Bacteria</taxon>
        <taxon>Pseudomonadati</taxon>
        <taxon>Verrucomicrobiota</taxon>
        <taxon>Methylacidiphilae</taxon>
        <taxon>Methylacidiphilales</taxon>
        <taxon>Methylacidiphilaceae</taxon>
        <taxon>Methylacidiphilum (ex Ratnadevi et al. 2023)</taxon>
    </lineage>
</organism>
<name>A0ABX7PX90_9BACT</name>
<reference evidence="1 2" key="1">
    <citation type="submission" date="2020-12" db="EMBL/GenBank/DDBJ databases">
        <authorList>
            <person name="Awala S.I."/>
            <person name="Gwak J.-H."/>
            <person name="Kim S.-J."/>
            <person name="Rhee S.-K."/>
        </authorList>
    </citation>
    <scope>NUCLEOTIDE SEQUENCE [LARGE SCALE GENOMIC DNA]</scope>
    <source>
        <strain evidence="1 2">IT5</strain>
    </source>
</reference>
<sequence>MFLDEYSRAFNMMVDRETRAKAYGKGKTEEGYLTSSTKVEKRVKQGQASWLDSFHGLGLHCKYKLRDDGLNGIPYIIASHPCQPLAVR</sequence>
<dbReference type="EMBL" id="CP065956">
    <property type="protein sequence ID" value="QSR87204.1"/>
    <property type="molecule type" value="Genomic_DNA"/>
</dbReference>
<accession>A0ABX7PX90</accession>
<dbReference type="RefSeq" id="WP_206847653.1">
    <property type="nucleotide sequence ID" value="NZ_CP065956.1"/>
</dbReference>
<gene>
    <name evidence="1" type="ORF">EM20IM_02360</name>
</gene>
<keyword evidence="2" id="KW-1185">Reference proteome</keyword>
<dbReference type="Proteomes" id="UP000663088">
    <property type="component" value="Chromosome"/>
</dbReference>
<proteinExistence type="predicted"/>
<protein>
    <recommendedName>
        <fullName evidence="3">Transposase</fullName>
    </recommendedName>
</protein>
<evidence type="ECO:0008006" key="3">
    <source>
        <dbReference type="Google" id="ProtNLM"/>
    </source>
</evidence>